<reference evidence="3 4" key="1">
    <citation type="submission" date="2014-11" db="EMBL/GenBank/DDBJ databases">
        <title>Comparative genomic analysis of Cryptosporidium hominis reveals occurrence of genetic recombination in virulent subtypes.</title>
        <authorList>
            <person name="Guo Y."/>
            <person name="Tang K."/>
            <person name="Frace M."/>
            <person name="Li N."/>
            <person name="Roellig D.M."/>
            <person name="Sammons S."/>
            <person name="Knipe K."/>
            <person name="Rowe L."/>
            <person name="Feng Y."/>
            <person name="Xiao L."/>
        </authorList>
    </citation>
    <scope>NUCLEOTIDE SEQUENCE [LARGE SCALE GENOMIC DNA]</scope>
    <source>
        <strain evidence="3">30976</strain>
    </source>
</reference>
<evidence type="ECO:0000313" key="4">
    <source>
        <dbReference type="Proteomes" id="UP001429100"/>
    </source>
</evidence>
<dbReference type="AlphaFoldDB" id="A0A0S4TJ17"/>
<evidence type="ECO:0000313" key="3">
    <source>
        <dbReference type="EMBL" id="PPS93932.1"/>
    </source>
</evidence>
<reference evidence="2" key="2">
    <citation type="submission" date="2015-08" db="EMBL/GenBank/DDBJ databases">
        <authorList>
            <person name="Babu N.S."/>
            <person name="Beckwith C.J."/>
            <person name="Beseler K.G."/>
            <person name="Brison A."/>
            <person name="Carone J.V."/>
            <person name="Caskin T.P."/>
            <person name="Diamond M."/>
            <person name="Durham M.E."/>
            <person name="Foxe J.M."/>
            <person name="Go M."/>
            <person name="Henderson B.A."/>
            <person name="Jones I.B."/>
            <person name="McGettigan J.A."/>
            <person name="Micheletti S.J."/>
            <person name="Nasrallah M.E."/>
            <person name="Ortiz D."/>
            <person name="Piller C.R."/>
            <person name="Privatt S.R."/>
            <person name="Schneider S.L."/>
            <person name="Sharp S."/>
            <person name="Smith T.C."/>
            <person name="Stanton J.D."/>
            <person name="Ullery H.E."/>
            <person name="Wilson R.J."/>
            <person name="Serrano M.G."/>
            <person name="Buck G."/>
            <person name="Lee V."/>
            <person name="Wang Y."/>
            <person name="Carvalho R."/>
            <person name="Voegtly L."/>
            <person name="Shi R."/>
            <person name="Duckworth R."/>
            <person name="Johnson A."/>
            <person name="Loviza R."/>
            <person name="Walstead R."/>
            <person name="Shah Z."/>
            <person name="Kiflezghi M."/>
            <person name="Wade K."/>
            <person name="Ball S.L."/>
            <person name="Bradley K.W."/>
            <person name="Asai D.J."/>
            <person name="Bowman C.A."/>
            <person name="Russell D.A."/>
            <person name="Pope W.H."/>
            <person name="Jacobs-Sera D."/>
            <person name="Hendrix R.W."/>
            <person name="Hatfull G.F."/>
        </authorList>
    </citation>
    <scope>NUCLEOTIDE SEQUENCE [LARGE SCALE GENOMIC DNA]</scope>
</reference>
<reference evidence="3 4" key="3">
    <citation type="submission" date="2017-10" db="EMBL/GenBank/DDBJ databases">
        <title>Consistent, comparative and evidence-based genome annotation and re-annotation for the closely-related species, Cryptosporidium parvum, C. hominis and C. tyzzeri.</title>
        <authorList>
            <person name="Baptista R.P."/>
            <person name="Li Y."/>
            <person name="Sateriale A."/>
            <person name="Striepen B."/>
            <person name="Kissinger J.C."/>
        </authorList>
    </citation>
    <scope>NUCLEOTIDE SEQUENCE [LARGE SCALE GENOMIC DNA]</scope>
    <source>
        <strain evidence="3">30976</strain>
    </source>
</reference>
<dbReference type="Proteomes" id="UP001429100">
    <property type="component" value="Unassembled WGS sequence"/>
</dbReference>
<dbReference type="VEuPathDB" id="CryptoDB:CHUDEA7_new_14"/>
<proteinExistence type="predicted"/>
<dbReference type="VEuPathDB" id="CryptoDB:GY17_00003110"/>
<dbReference type="VEuPathDB" id="CryptoDB:ChTU502y2012_407g1905"/>
<feature type="chain" id="PRO_5006627818" evidence="1">
    <location>
        <begin position="26"/>
        <end position="457"/>
    </location>
</feature>
<dbReference type="Proteomes" id="UP000199752">
    <property type="component" value="Chromosome 7"/>
</dbReference>
<name>A0A0S4TJ17_CRYHO</name>
<evidence type="ECO:0000256" key="1">
    <source>
        <dbReference type="SAM" id="SignalP"/>
    </source>
</evidence>
<dbReference type="OrthoDB" id="337141at2759"/>
<organism evidence="2">
    <name type="scientific">Cryptosporidium hominis</name>
    <dbReference type="NCBI Taxonomy" id="237895"/>
    <lineage>
        <taxon>Eukaryota</taxon>
        <taxon>Sar</taxon>
        <taxon>Alveolata</taxon>
        <taxon>Apicomplexa</taxon>
        <taxon>Conoidasida</taxon>
        <taxon>Coccidia</taxon>
        <taxon>Eucoccidiorida</taxon>
        <taxon>Eimeriorina</taxon>
        <taxon>Cryptosporidiidae</taxon>
        <taxon>Cryptosporidium</taxon>
    </lineage>
</organism>
<dbReference type="EMBL" id="JTAI01000005">
    <property type="protein sequence ID" value="PPS93932.1"/>
    <property type="molecule type" value="Genomic_DNA"/>
</dbReference>
<keyword evidence="1" id="KW-0732">Signal</keyword>
<feature type="signal peptide" evidence="1">
    <location>
        <begin position="1"/>
        <end position="25"/>
    </location>
</feature>
<sequence>MKLVTLVKIFALILLQNCILSNAEGGDEGIASRFPILGALFSAASKAFDKVTPDECYQLNKRGLTGGSIGLILAALPYKPNYPIMIFKDGWQQPDYLISAFLIEMWHRFRAAESLFDPTRYKEASKLLGAQAFWGSNEKQISEGPPQWDTWWSELGGFFTGVGELMEILNKGTIPLFVSTRGLQYNTRFLLSTLNLYAKEKLETIEYLRGGTSKDGKSFSCKACGSSTLLGSLPSHLGIFTDVEGSQSYSALNHLKLLYERLENNENHQYEDEDYVESPSVDEWGWDSEHSYVGAFIIYVRKLQQKYHHTYNSASRSGRIMCGVHVHDITQCLKNTFKYGKKVLNVPLSSDSKTTEQGVLTEFHPPWFGDDRMWREDPRGQITRILQFLDDEDLNTTRWDTLDYVVAAAFQYLRIRRHLYQVWSGGWLRKQTSPNFIKRLLKAILRIFRLGGKVPVI</sequence>
<dbReference type="EMBL" id="LN877953">
    <property type="protein sequence ID" value="CUV07376.1"/>
    <property type="molecule type" value="Genomic_DNA"/>
</dbReference>
<gene>
    <name evidence="2" type="ORF">CHUDEA7_new_14</name>
    <name evidence="3" type="ORF">GY17_00003110</name>
</gene>
<protein>
    <submittedName>
        <fullName evidence="2">Uncharacterized protein</fullName>
    </submittedName>
</protein>
<evidence type="ECO:0000313" key="2">
    <source>
        <dbReference type="EMBL" id="CUV07376.1"/>
    </source>
</evidence>
<dbReference type="VEuPathDB" id="CryptoDB:Chro.70434"/>
<keyword evidence="4" id="KW-1185">Reference proteome</keyword>
<accession>A0A0S4TJ17</accession>